<dbReference type="EMBL" id="GISG01141336">
    <property type="protein sequence ID" value="MBA4645184.1"/>
    <property type="molecule type" value="Transcribed_RNA"/>
</dbReference>
<evidence type="ECO:0000256" key="6">
    <source>
        <dbReference type="ARBA" id="ARBA00023163"/>
    </source>
</evidence>
<dbReference type="GO" id="GO:0005634">
    <property type="term" value="C:nucleus"/>
    <property type="evidence" value="ECO:0007669"/>
    <property type="project" value="UniProtKB-SubCell"/>
</dbReference>
<feature type="compositionally biased region" description="Low complexity" evidence="8">
    <location>
        <begin position="99"/>
        <end position="127"/>
    </location>
</feature>
<evidence type="ECO:0000313" key="10">
    <source>
        <dbReference type="EMBL" id="MBA4645184.1"/>
    </source>
</evidence>
<dbReference type="GO" id="GO:0003677">
    <property type="term" value="F:DNA binding"/>
    <property type="evidence" value="ECO:0007669"/>
    <property type="project" value="UniProtKB-KW"/>
</dbReference>
<feature type="region of interest" description="Disordered" evidence="8">
    <location>
        <begin position="84"/>
        <end position="182"/>
    </location>
</feature>
<dbReference type="InterPro" id="IPR046347">
    <property type="entry name" value="bZIP_sf"/>
</dbReference>
<evidence type="ECO:0000256" key="3">
    <source>
        <dbReference type="ARBA" id="ARBA00007163"/>
    </source>
</evidence>
<dbReference type="PANTHER" id="PTHR47416">
    <property type="entry name" value="BASIC-LEUCINE ZIPPER TRANSCRIPTION FACTOR F-RELATED"/>
    <property type="match status" value="1"/>
</dbReference>
<evidence type="ECO:0000256" key="4">
    <source>
        <dbReference type="ARBA" id="ARBA00023015"/>
    </source>
</evidence>
<accession>A0A7C9DRQ8</accession>
<dbReference type="GO" id="GO:0003700">
    <property type="term" value="F:DNA-binding transcription factor activity"/>
    <property type="evidence" value="ECO:0007669"/>
    <property type="project" value="InterPro"/>
</dbReference>
<evidence type="ECO:0000256" key="8">
    <source>
        <dbReference type="SAM" id="MobiDB-lite"/>
    </source>
</evidence>
<dbReference type="Pfam" id="PF00170">
    <property type="entry name" value="bZIP_1"/>
    <property type="match status" value="1"/>
</dbReference>
<evidence type="ECO:0000256" key="2">
    <source>
        <dbReference type="ARBA" id="ARBA00004389"/>
    </source>
</evidence>
<feature type="compositionally biased region" description="Acidic residues" evidence="8">
    <location>
        <begin position="147"/>
        <end position="162"/>
    </location>
</feature>
<sequence>MELELLDEHAMKMMEEIEWEHMFDDVQFPEGAFDFVDAIPAAPVVAGDSWIGQIEQMLMKDDDDDNHNQNSDVVDGFTLSDILLDSPEPERQPSREVIESNSPCPSNSNSNSDSEGNVNVDANANANLTDDSHKNSIPNFDSKDDNAAEELNDSKEDDTDDDPLSKKRKRKLRNRDAAMRSRERKKMYVKDLEVKSRYLEAECRRLGRLLHCCYAENQMLRISLQSGSTFAMAKPESAVLLLESLLLGSLVWFMALVCLLPLPRLTLPSQGAVALGSTDRKDLGSAAQRRKGTKPTEEWLSLSFMRSKRCRASRTKMKPNPWQLFESPLFSL</sequence>
<feature type="compositionally biased region" description="Basic and acidic residues" evidence="8">
    <location>
        <begin position="88"/>
        <end position="98"/>
    </location>
</feature>
<proteinExistence type="inferred from homology"/>
<evidence type="ECO:0000256" key="1">
    <source>
        <dbReference type="ARBA" id="ARBA00004123"/>
    </source>
</evidence>
<dbReference type="SMART" id="SM00338">
    <property type="entry name" value="BRLZ"/>
    <property type="match status" value="1"/>
</dbReference>
<dbReference type="CDD" id="cd14704">
    <property type="entry name" value="bZIP_HY5-like"/>
    <property type="match status" value="1"/>
</dbReference>
<feature type="domain" description="BZIP" evidence="9">
    <location>
        <begin position="164"/>
        <end position="206"/>
    </location>
</feature>
<evidence type="ECO:0000259" key="9">
    <source>
        <dbReference type="PROSITE" id="PS50217"/>
    </source>
</evidence>
<dbReference type="PANTHER" id="PTHR47416:SF8">
    <property type="entry name" value="BASIC-LEUCINE ZIPPER TRANSCRIPTION FACTOR E-RELATED"/>
    <property type="match status" value="1"/>
</dbReference>
<dbReference type="AlphaFoldDB" id="A0A7C9DRQ8"/>
<evidence type="ECO:0000256" key="5">
    <source>
        <dbReference type="ARBA" id="ARBA00023125"/>
    </source>
</evidence>
<keyword evidence="5" id="KW-0238">DNA-binding</keyword>
<dbReference type="PROSITE" id="PS50217">
    <property type="entry name" value="BZIP"/>
    <property type="match status" value="1"/>
</dbReference>
<keyword evidence="4" id="KW-0805">Transcription regulation</keyword>
<keyword evidence="6" id="KW-0804">Transcription</keyword>
<comment type="subcellular location">
    <subcellularLocation>
        <location evidence="2">Endoplasmic reticulum membrane</location>
        <topology evidence="2">Single-pass membrane protein</topology>
    </subcellularLocation>
    <subcellularLocation>
        <location evidence="1">Nucleus</location>
    </subcellularLocation>
</comment>
<organism evidence="10">
    <name type="scientific">Opuntia streptacantha</name>
    <name type="common">Prickly pear cactus</name>
    <name type="synonym">Opuntia cardona</name>
    <dbReference type="NCBI Taxonomy" id="393608"/>
    <lineage>
        <taxon>Eukaryota</taxon>
        <taxon>Viridiplantae</taxon>
        <taxon>Streptophyta</taxon>
        <taxon>Embryophyta</taxon>
        <taxon>Tracheophyta</taxon>
        <taxon>Spermatophyta</taxon>
        <taxon>Magnoliopsida</taxon>
        <taxon>eudicotyledons</taxon>
        <taxon>Gunneridae</taxon>
        <taxon>Pentapetalae</taxon>
        <taxon>Caryophyllales</taxon>
        <taxon>Cactineae</taxon>
        <taxon>Cactaceae</taxon>
        <taxon>Opuntioideae</taxon>
        <taxon>Opuntia</taxon>
    </lineage>
</organism>
<name>A0A7C9DRQ8_OPUST</name>
<protein>
    <recommendedName>
        <fullName evidence="9">BZIP domain-containing protein</fullName>
    </recommendedName>
</protein>
<comment type="similarity">
    <text evidence="3">Belongs to the bZIP family.</text>
</comment>
<evidence type="ECO:0000256" key="7">
    <source>
        <dbReference type="ARBA" id="ARBA00023242"/>
    </source>
</evidence>
<reference evidence="10" key="2">
    <citation type="submission" date="2020-07" db="EMBL/GenBank/DDBJ databases">
        <authorList>
            <person name="Vera ALvarez R."/>
            <person name="Arias-Moreno D.M."/>
            <person name="Jimenez-Jacinto V."/>
            <person name="Jimenez-Bremont J.F."/>
            <person name="Swaminathan K."/>
            <person name="Moose S.P."/>
            <person name="Guerrero-Gonzalez M.L."/>
            <person name="Marino-Ramirez L."/>
            <person name="Landsman D."/>
            <person name="Rodriguez-Kessler M."/>
            <person name="Delgado-Sanchez P."/>
        </authorList>
    </citation>
    <scope>NUCLEOTIDE SEQUENCE</scope>
    <source>
        <tissue evidence="10">Cladode</tissue>
    </source>
</reference>
<dbReference type="PROSITE" id="PS00036">
    <property type="entry name" value="BZIP_BASIC"/>
    <property type="match status" value="1"/>
</dbReference>
<dbReference type="GO" id="GO:0005789">
    <property type="term" value="C:endoplasmic reticulum membrane"/>
    <property type="evidence" value="ECO:0007669"/>
    <property type="project" value="UniProtKB-SubCell"/>
</dbReference>
<dbReference type="Gene3D" id="1.20.5.170">
    <property type="match status" value="1"/>
</dbReference>
<dbReference type="SUPFAM" id="SSF57959">
    <property type="entry name" value="Leucine zipper domain"/>
    <property type="match status" value="1"/>
</dbReference>
<reference evidence="10" key="1">
    <citation type="journal article" date="2013" name="J. Plant Res.">
        <title>Effect of fungi and light on seed germination of three Opuntia species from semiarid lands of central Mexico.</title>
        <authorList>
            <person name="Delgado-Sanchez P."/>
            <person name="Jimenez-Bremont J.F."/>
            <person name="Guerrero-Gonzalez Mde L."/>
            <person name="Flores J."/>
        </authorList>
    </citation>
    <scope>NUCLEOTIDE SEQUENCE</scope>
    <source>
        <tissue evidence="10">Cladode</tissue>
    </source>
</reference>
<dbReference type="InterPro" id="IPR004827">
    <property type="entry name" value="bZIP"/>
</dbReference>
<keyword evidence="7" id="KW-0539">Nucleus</keyword>